<proteinExistence type="inferred from homology"/>
<name>A0A3P9HTX2_ORYLA</name>
<evidence type="ECO:0000256" key="5">
    <source>
        <dbReference type="ARBA" id="ARBA00023136"/>
    </source>
</evidence>
<feature type="region of interest" description="Disordered" evidence="6">
    <location>
        <begin position="13"/>
        <end position="37"/>
    </location>
</feature>
<feature type="transmembrane region" description="Helical" evidence="7">
    <location>
        <begin position="159"/>
        <end position="179"/>
    </location>
</feature>
<comment type="subcellular location">
    <subcellularLocation>
        <location evidence="1">Membrane</location>
        <topology evidence="1">Multi-pass membrane protein</topology>
    </subcellularLocation>
</comment>
<dbReference type="Proteomes" id="UP000265200">
    <property type="component" value="Chromosome 20"/>
</dbReference>
<evidence type="ECO:0000256" key="7">
    <source>
        <dbReference type="SAM" id="Phobius"/>
    </source>
</evidence>
<evidence type="ECO:0000256" key="2">
    <source>
        <dbReference type="ARBA" id="ARBA00005308"/>
    </source>
</evidence>
<evidence type="ECO:0000256" key="6">
    <source>
        <dbReference type="SAM" id="MobiDB-lite"/>
    </source>
</evidence>
<feature type="compositionally biased region" description="Basic residues" evidence="6">
    <location>
        <begin position="20"/>
        <end position="37"/>
    </location>
</feature>
<comment type="similarity">
    <text evidence="2">Belongs to the TMEM200 family.</text>
</comment>
<reference evidence="8" key="4">
    <citation type="submission" date="2025-09" db="UniProtKB">
        <authorList>
            <consortium name="Ensembl"/>
        </authorList>
    </citation>
    <scope>IDENTIFICATION</scope>
    <source>
        <strain evidence="8">HSOK</strain>
    </source>
</reference>
<evidence type="ECO:0000313" key="8">
    <source>
        <dbReference type="Ensembl" id="ENSORLP00015011170.1"/>
    </source>
</evidence>
<keyword evidence="5 7" id="KW-0472">Membrane</keyword>
<dbReference type="AlphaFoldDB" id="A0A3P9HTX2"/>
<reference key="1">
    <citation type="journal article" date="2007" name="Nature">
        <title>The medaka draft genome and insights into vertebrate genome evolution.</title>
        <authorList>
            <person name="Kasahara M."/>
            <person name="Naruse K."/>
            <person name="Sasaki S."/>
            <person name="Nakatani Y."/>
            <person name="Qu W."/>
            <person name="Ahsan B."/>
            <person name="Yamada T."/>
            <person name="Nagayasu Y."/>
            <person name="Doi K."/>
            <person name="Kasai Y."/>
            <person name="Jindo T."/>
            <person name="Kobayashi D."/>
            <person name="Shimada A."/>
            <person name="Toyoda A."/>
            <person name="Kuroki Y."/>
            <person name="Fujiyama A."/>
            <person name="Sasaki T."/>
            <person name="Shimizu A."/>
            <person name="Asakawa S."/>
            <person name="Shimizu N."/>
            <person name="Hashimoto S."/>
            <person name="Yang J."/>
            <person name="Lee Y."/>
            <person name="Matsushima K."/>
            <person name="Sugano S."/>
            <person name="Sakaizumi M."/>
            <person name="Narita T."/>
            <person name="Ohishi K."/>
            <person name="Haga S."/>
            <person name="Ohta F."/>
            <person name="Nomoto H."/>
            <person name="Nogata K."/>
            <person name="Morishita T."/>
            <person name="Endo T."/>
            <person name="Shin-I T."/>
            <person name="Takeda H."/>
            <person name="Morishita S."/>
            <person name="Kohara Y."/>
        </authorList>
    </citation>
    <scope>NUCLEOTIDE SEQUENCE [LARGE SCALE GENOMIC DNA]</scope>
    <source>
        <strain>Hd-rR</strain>
    </source>
</reference>
<dbReference type="InterPro" id="IPR018787">
    <property type="entry name" value="DUF2371_TMEM200"/>
</dbReference>
<feature type="region of interest" description="Disordered" evidence="6">
    <location>
        <begin position="93"/>
        <end position="126"/>
    </location>
</feature>
<dbReference type="PANTHER" id="PTHR31815">
    <property type="entry name" value="AGAP005329-PA"/>
    <property type="match status" value="1"/>
</dbReference>
<sequence length="454" mass="49417">MIATGGLLRINARRQDSLRSKPHRTHPHKKKSQKKRCREVVVVKGKVKLCSVSGLVAALGVLVLFVGVCMAALGYWPQGGLLFSSHAQQGSTVASVTSSSPSPAPQEAQGGERRREPKSNDSDNSFNLTEFINGTSQWISQSLLEELLKRYLYSDWLKVFGPLIMGMGIFLFICANAVLHENRDKKTKVINLQDIYSTVIDVHSSTKPPTSGSTQLSSANPLNDLMDCTPSESLNIKSRVCPAAALTQKEGGGGARDSQLTVWQAGRGRKGGETEGGDGGGVIFQKQLDPLPGSSPSFQHRQGFCPSHPLTCWSPPQREICHSFTFPLLRMCPPSPNRRHSVCMGSGATGAEQKVWEDRKGDASLPLPQPHVPATGGVTQCYSSIPPSHMSHPFLSHLLPLYSSTQALPSRRKSFPTESRKPTPRQQKSREKGLGSENGKFWRGVCKDPTSDVM</sequence>
<feature type="region of interest" description="Disordered" evidence="6">
    <location>
        <begin position="408"/>
        <end position="454"/>
    </location>
</feature>
<evidence type="ECO:0000256" key="1">
    <source>
        <dbReference type="ARBA" id="ARBA00004141"/>
    </source>
</evidence>
<evidence type="ECO:0000313" key="9">
    <source>
        <dbReference type="Proteomes" id="UP000265200"/>
    </source>
</evidence>
<reference evidence="8 9" key="2">
    <citation type="submission" date="2017-04" db="EMBL/GenBank/DDBJ databases">
        <title>CpG methylation of centromeres and impact of large insertions on vertebrate speciation.</title>
        <authorList>
            <person name="Ichikawa K."/>
            <person name="Yoshimura J."/>
            <person name="Morishita S."/>
        </authorList>
    </citation>
    <scope>NUCLEOTIDE SEQUENCE</scope>
    <source>
        <strain evidence="8 9">HSOK</strain>
    </source>
</reference>
<reference evidence="8" key="3">
    <citation type="submission" date="2025-08" db="UniProtKB">
        <authorList>
            <consortium name="Ensembl"/>
        </authorList>
    </citation>
    <scope>IDENTIFICATION</scope>
    <source>
        <strain evidence="8">HSOK</strain>
    </source>
</reference>
<evidence type="ECO:0008006" key="10">
    <source>
        <dbReference type="Google" id="ProtNLM"/>
    </source>
</evidence>
<organism evidence="8 9">
    <name type="scientific">Oryzias latipes</name>
    <name type="common">Japanese rice fish</name>
    <name type="synonym">Japanese killifish</name>
    <dbReference type="NCBI Taxonomy" id="8090"/>
    <lineage>
        <taxon>Eukaryota</taxon>
        <taxon>Metazoa</taxon>
        <taxon>Chordata</taxon>
        <taxon>Craniata</taxon>
        <taxon>Vertebrata</taxon>
        <taxon>Euteleostomi</taxon>
        <taxon>Actinopterygii</taxon>
        <taxon>Neopterygii</taxon>
        <taxon>Teleostei</taxon>
        <taxon>Neoteleostei</taxon>
        <taxon>Acanthomorphata</taxon>
        <taxon>Ovalentaria</taxon>
        <taxon>Atherinomorphae</taxon>
        <taxon>Beloniformes</taxon>
        <taxon>Adrianichthyidae</taxon>
        <taxon>Oryziinae</taxon>
        <taxon>Oryzias</taxon>
    </lineage>
</organism>
<protein>
    <recommendedName>
        <fullName evidence="10">Transmembrane protein 200C</fullName>
    </recommendedName>
</protein>
<keyword evidence="4 7" id="KW-1133">Transmembrane helix</keyword>
<dbReference type="PANTHER" id="PTHR31815:SF2">
    <property type="entry name" value="TRANSMEMBRANE PROTEIN 200C"/>
    <property type="match status" value="1"/>
</dbReference>
<dbReference type="GO" id="GO:0016020">
    <property type="term" value="C:membrane"/>
    <property type="evidence" value="ECO:0007669"/>
    <property type="project" value="UniProtKB-SubCell"/>
</dbReference>
<evidence type="ECO:0000256" key="3">
    <source>
        <dbReference type="ARBA" id="ARBA00022692"/>
    </source>
</evidence>
<dbReference type="Ensembl" id="ENSORLT00015017920.1">
    <property type="protein sequence ID" value="ENSORLP00015011170.1"/>
    <property type="gene ID" value="ENSORLG00015011980.1"/>
</dbReference>
<keyword evidence="3 7" id="KW-0812">Transmembrane</keyword>
<evidence type="ECO:0000256" key="4">
    <source>
        <dbReference type="ARBA" id="ARBA00022989"/>
    </source>
</evidence>
<dbReference type="Pfam" id="PF10177">
    <property type="entry name" value="DUF2371"/>
    <property type="match status" value="1"/>
</dbReference>
<feature type="transmembrane region" description="Helical" evidence="7">
    <location>
        <begin position="54"/>
        <end position="76"/>
    </location>
</feature>
<feature type="compositionally biased region" description="Basic and acidic residues" evidence="6">
    <location>
        <begin position="110"/>
        <end position="121"/>
    </location>
</feature>
<feature type="compositionally biased region" description="Basic and acidic residues" evidence="6">
    <location>
        <begin position="445"/>
        <end position="454"/>
    </location>
</feature>
<accession>A0A3P9HTX2</accession>